<name>A0A1Y3EA00_9BILA</name>
<feature type="non-terminal residue" evidence="2">
    <location>
        <position position="1"/>
    </location>
</feature>
<dbReference type="EMBL" id="LVZM01019607">
    <property type="protein sequence ID" value="OUC41801.1"/>
    <property type="molecule type" value="Genomic_DNA"/>
</dbReference>
<feature type="non-terminal residue" evidence="2">
    <location>
        <position position="153"/>
    </location>
</feature>
<evidence type="ECO:0000256" key="1">
    <source>
        <dbReference type="SAM" id="MobiDB-lite"/>
    </source>
</evidence>
<gene>
    <name evidence="2" type="ORF">D917_10687</name>
</gene>
<evidence type="ECO:0000313" key="3">
    <source>
        <dbReference type="Proteomes" id="UP000243006"/>
    </source>
</evidence>
<reference evidence="2 3" key="1">
    <citation type="submission" date="2015-04" db="EMBL/GenBank/DDBJ databases">
        <title>Draft genome of the roundworm Trichinella nativa.</title>
        <authorList>
            <person name="Mitreva M."/>
        </authorList>
    </citation>
    <scope>NUCLEOTIDE SEQUENCE [LARGE SCALE GENOMIC DNA]</scope>
    <source>
        <strain evidence="2 3">ISS45</strain>
    </source>
</reference>
<accession>A0A1Y3EA00</accession>
<evidence type="ECO:0000313" key="2">
    <source>
        <dbReference type="EMBL" id="OUC41801.1"/>
    </source>
</evidence>
<feature type="compositionally biased region" description="Polar residues" evidence="1">
    <location>
        <begin position="64"/>
        <end position="85"/>
    </location>
</feature>
<dbReference type="Proteomes" id="UP000243006">
    <property type="component" value="Unassembled WGS sequence"/>
</dbReference>
<dbReference type="AlphaFoldDB" id="A0A1Y3EA00"/>
<protein>
    <submittedName>
        <fullName evidence="2">Uncharacterized protein</fullName>
    </submittedName>
</protein>
<comment type="caution">
    <text evidence="2">The sequence shown here is derived from an EMBL/GenBank/DDBJ whole genome shotgun (WGS) entry which is preliminary data.</text>
</comment>
<proteinExistence type="predicted"/>
<sequence>SLGNGTFGKVVNESVASWTSVGPAPVKPKFVDSAGLKIDETYAARKEKELKHIELNAKAKEKMQTQSTVTEPANRTSEFNSTTNDIKLPNEQITEKLLNNSETTTIATVTTLLSTLTTTTPPPTTTTPYASTLTSEVISTASWSETTIETMST</sequence>
<feature type="region of interest" description="Disordered" evidence="1">
    <location>
        <begin position="60"/>
        <end position="87"/>
    </location>
</feature>
<organism evidence="2 3">
    <name type="scientific">Trichinella nativa</name>
    <dbReference type="NCBI Taxonomy" id="6335"/>
    <lineage>
        <taxon>Eukaryota</taxon>
        <taxon>Metazoa</taxon>
        <taxon>Ecdysozoa</taxon>
        <taxon>Nematoda</taxon>
        <taxon>Enoplea</taxon>
        <taxon>Dorylaimia</taxon>
        <taxon>Trichinellida</taxon>
        <taxon>Trichinellidae</taxon>
        <taxon>Trichinella</taxon>
    </lineage>
</organism>